<evidence type="ECO:0000313" key="2">
    <source>
        <dbReference type="EMBL" id="MBK7675362.1"/>
    </source>
</evidence>
<dbReference type="Proteomes" id="UP000697998">
    <property type="component" value="Unassembled WGS sequence"/>
</dbReference>
<dbReference type="GO" id="GO:0005524">
    <property type="term" value="F:ATP binding"/>
    <property type="evidence" value="ECO:0007669"/>
    <property type="project" value="InterPro"/>
</dbReference>
<dbReference type="EMBL" id="JADJMH010000009">
    <property type="protein sequence ID" value="MBK7675362.1"/>
    <property type="molecule type" value="Genomic_DNA"/>
</dbReference>
<dbReference type="PIRSF" id="PIRSF029347">
    <property type="entry name" value="RecF"/>
    <property type="match status" value="1"/>
</dbReference>
<dbReference type="InterPro" id="IPR003959">
    <property type="entry name" value="ATPase_AAA_core"/>
</dbReference>
<dbReference type="InterPro" id="IPR027417">
    <property type="entry name" value="P-loop_NTPase"/>
</dbReference>
<dbReference type="GO" id="GO:0006302">
    <property type="term" value="P:double-strand break repair"/>
    <property type="evidence" value="ECO:0007669"/>
    <property type="project" value="TreeGrafter"/>
</dbReference>
<dbReference type="InterPro" id="IPR014555">
    <property type="entry name" value="RecF-like"/>
</dbReference>
<dbReference type="AlphaFoldDB" id="A0A935PZU2"/>
<organism evidence="2 3">
    <name type="scientific">Candidatus Accumulibacter proximus</name>
    <dbReference type="NCBI Taxonomy" id="2954385"/>
    <lineage>
        <taxon>Bacteria</taxon>
        <taxon>Pseudomonadati</taxon>
        <taxon>Pseudomonadota</taxon>
        <taxon>Betaproteobacteria</taxon>
        <taxon>Candidatus Accumulibacter</taxon>
    </lineage>
</organism>
<feature type="domain" description="ATPase AAA-type core" evidence="1">
    <location>
        <begin position="33"/>
        <end position="343"/>
    </location>
</feature>
<sequence>MSDPGNCILIGHLAPRNFLSFGPDNPGIELQALNVLIGPNGSGKSNLFEAISLIRSAPKELREVTRKGGGVGEWIWKGGTKAPASVDCVVCDSKDSIPLRHLLSFRSVAQAFSLEDERVERALPQAGQPDVDFFYRYQHGQPVVNTSGHGKRGLTRESIAADRSILAQRRDPEAYPELAWLAQNYERVRIYREWAFGRNTVFREPQRSDNRNDVLEEDFSNLGLFLNRLKTLFPAAKKAILSGLNDLYDGIQDFDVLVEGGTVQVFFTEGDFVIPATRLSDGTLRYLCLLAILCDPEPPPLICIEEPELGLHPDILPKLGDLLRAASQRTQIIVTTHSDILVDTMTETPDAVVVCTRNQGQTIMERLNAADLAEWLKRYRLGQLWTKGEIGGNRW</sequence>
<dbReference type="GO" id="GO:0016887">
    <property type="term" value="F:ATP hydrolysis activity"/>
    <property type="evidence" value="ECO:0007669"/>
    <property type="project" value="InterPro"/>
</dbReference>
<reference evidence="2 3" key="1">
    <citation type="submission" date="2020-10" db="EMBL/GenBank/DDBJ databases">
        <title>Connecting structure to function with the recovery of over 1000 high-quality activated sludge metagenome-assembled genomes encoding full-length rRNA genes using long-read sequencing.</title>
        <authorList>
            <person name="Singleton C.M."/>
            <person name="Petriglieri F."/>
            <person name="Kristensen J.M."/>
            <person name="Kirkegaard R.H."/>
            <person name="Michaelsen T.Y."/>
            <person name="Andersen M.H."/>
            <person name="Karst S.M."/>
            <person name="Dueholm M.S."/>
            <person name="Nielsen P.H."/>
            <person name="Albertsen M."/>
        </authorList>
    </citation>
    <scope>NUCLEOTIDE SEQUENCE [LARGE SCALE GENOMIC DNA]</scope>
    <source>
        <strain evidence="2">EsbW_18-Q3-R4-48_BATAC.285</strain>
    </source>
</reference>
<dbReference type="PANTHER" id="PTHR32182:SF25">
    <property type="entry name" value="SLR1056 PROTEIN"/>
    <property type="match status" value="1"/>
</dbReference>
<dbReference type="GO" id="GO:0000731">
    <property type="term" value="P:DNA synthesis involved in DNA repair"/>
    <property type="evidence" value="ECO:0007669"/>
    <property type="project" value="TreeGrafter"/>
</dbReference>
<evidence type="ECO:0000259" key="1">
    <source>
        <dbReference type="Pfam" id="PF13304"/>
    </source>
</evidence>
<protein>
    <submittedName>
        <fullName evidence="2">AAA family ATPase</fullName>
    </submittedName>
</protein>
<dbReference type="PANTHER" id="PTHR32182">
    <property type="entry name" value="DNA REPLICATION AND REPAIR PROTEIN RECF"/>
    <property type="match status" value="1"/>
</dbReference>
<dbReference type="SUPFAM" id="SSF52540">
    <property type="entry name" value="P-loop containing nucleoside triphosphate hydrolases"/>
    <property type="match status" value="1"/>
</dbReference>
<accession>A0A935PZU2</accession>
<dbReference type="Pfam" id="PF13304">
    <property type="entry name" value="AAA_21"/>
    <property type="match status" value="1"/>
</dbReference>
<proteinExistence type="predicted"/>
<gene>
    <name evidence="2" type="ORF">IPJ27_11730</name>
</gene>
<name>A0A935PZU2_9PROT</name>
<comment type="caution">
    <text evidence="2">The sequence shown here is derived from an EMBL/GenBank/DDBJ whole genome shotgun (WGS) entry which is preliminary data.</text>
</comment>
<dbReference type="Gene3D" id="3.40.50.300">
    <property type="entry name" value="P-loop containing nucleotide triphosphate hydrolases"/>
    <property type="match status" value="1"/>
</dbReference>
<evidence type="ECO:0000313" key="3">
    <source>
        <dbReference type="Proteomes" id="UP000697998"/>
    </source>
</evidence>